<reference evidence="2 3" key="1">
    <citation type="submission" date="2014-12" db="EMBL/GenBank/DDBJ databases">
        <title>Genome assembly of Enhygromyxa salina DSM 15201.</title>
        <authorList>
            <person name="Sharma G."/>
            <person name="Subramanian S."/>
        </authorList>
    </citation>
    <scope>NUCLEOTIDE SEQUENCE [LARGE SCALE GENOMIC DNA]</scope>
    <source>
        <strain evidence="2 3">DSM 15201</strain>
    </source>
</reference>
<feature type="region of interest" description="Disordered" evidence="1">
    <location>
        <begin position="10"/>
        <end position="40"/>
    </location>
</feature>
<feature type="region of interest" description="Disordered" evidence="1">
    <location>
        <begin position="55"/>
        <end position="109"/>
    </location>
</feature>
<feature type="compositionally biased region" description="Pro residues" evidence="1">
    <location>
        <begin position="74"/>
        <end position="85"/>
    </location>
</feature>
<feature type="compositionally biased region" description="Low complexity" evidence="1">
    <location>
        <begin position="86"/>
        <end position="104"/>
    </location>
</feature>
<proteinExistence type="predicted"/>
<protein>
    <submittedName>
        <fullName evidence="2">Uncharacterized protein</fullName>
    </submittedName>
</protein>
<evidence type="ECO:0000313" key="2">
    <source>
        <dbReference type="EMBL" id="KIG14642.1"/>
    </source>
</evidence>
<evidence type="ECO:0000256" key="1">
    <source>
        <dbReference type="SAM" id="MobiDB-lite"/>
    </source>
</evidence>
<dbReference type="EMBL" id="JMCC02000069">
    <property type="protein sequence ID" value="KIG14642.1"/>
    <property type="molecule type" value="Genomic_DNA"/>
</dbReference>
<gene>
    <name evidence="2" type="ORF">DB30_06521</name>
</gene>
<evidence type="ECO:0000313" key="3">
    <source>
        <dbReference type="Proteomes" id="UP000031599"/>
    </source>
</evidence>
<name>A0A0C2D3C3_9BACT</name>
<accession>A0A0C2D3C3</accession>
<organism evidence="2 3">
    <name type="scientific">Enhygromyxa salina</name>
    <dbReference type="NCBI Taxonomy" id="215803"/>
    <lineage>
        <taxon>Bacteria</taxon>
        <taxon>Pseudomonadati</taxon>
        <taxon>Myxococcota</taxon>
        <taxon>Polyangia</taxon>
        <taxon>Nannocystales</taxon>
        <taxon>Nannocystaceae</taxon>
        <taxon>Enhygromyxa</taxon>
    </lineage>
</organism>
<sequence>MLCVSLVSACAATDTPNPSDKTKADSAKSSGEVGDGGEQAPAKLAVKLAVASVQVIQDCPDPPEPAPSGAAHDSPPPTEPMPAQPPAAGARADPGAAARKAGPGFQQPCTQSTMQLTLAVDGDAPQTVRIAAVRLLDKQGKVVGTLGSRKPSAWVDQGYAPWDETVGKGEVKASYKLSLPDWNAVDTAIGQSSFGYMFKLEVDVEIAGEIHTVQSPEFPREEPHVIVT</sequence>
<dbReference type="AlphaFoldDB" id="A0A0C2D3C3"/>
<dbReference type="Proteomes" id="UP000031599">
    <property type="component" value="Unassembled WGS sequence"/>
</dbReference>
<comment type="caution">
    <text evidence="2">The sequence shown here is derived from an EMBL/GenBank/DDBJ whole genome shotgun (WGS) entry which is preliminary data.</text>
</comment>